<keyword evidence="3" id="KW-1185">Reference proteome</keyword>
<feature type="region of interest" description="Disordered" evidence="1">
    <location>
        <begin position="15"/>
        <end position="60"/>
    </location>
</feature>
<dbReference type="EMBL" id="CP107567">
    <property type="protein sequence ID" value="UYQ60395.1"/>
    <property type="molecule type" value="Genomic_DNA"/>
</dbReference>
<dbReference type="Proteomes" id="UP001163878">
    <property type="component" value="Chromosome"/>
</dbReference>
<protein>
    <submittedName>
        <fullName evidence="2">Uncharacterized protein</fullName>
    </submittedName>
</protein>
<proteinExistence type="predicted"/>
<gene>
    <name evidence="2" type="ORF">OGH68_02135</name>
</gene>
<dbReference type="RefSeq" id="WP_264241577.1">
    <property type="nucleotide sequence ID" value="NZ_CP107567.1"/>
</dbReference>
<organism evidence="2 3">
    <name type="scientific">Streptomyces peucetius</name>
    <dbReference type="NCBI Taxonomy" id="1950"/>
    <lineage>
        <taxon>Bacteria</taxon>
        <taxon>Bacillati</taxon>
        <taxon>Actinomycetota</taxon>
        <taxon>Actinomycetes</taxon>
        <taxon>Kitasatosporales</taxon>
        <taxon>Streptomycetaceae</taxon>
        <taxon>Streptomyces</taxon>
    </lineage>
</organism>
<accession>A0ABY6I098</accession>
<evidence type="ECO:0000256" key="1">
    <source>
        <dbReference type="SAM" id="MobiDB-lite"/>
    </source>
</evidence>
<reference evidence="2" key="1">
    <citation type="submission" date="2022-10" db="EMBL/GenBank/DDBJ databases">
        <title>Cytochrome P450 Catalyzes Benzene Ring Formation in the Biosynthesis of Trialkyl-Substituted Aromatic Polyketides.</title>
        <authorList>
            <person name="Zhao E."/>
            <person name="Ge H."/>
        </authorList>
    </citation>
    <scope>NUCLEOTIDE SEQUENCE</scope>
    <source>
        <strain evidence="2">NA0869</strain>
    </source>
</reference>
<name>A0ABY6I098_STRPE</name>
<sequence>MSDAHIEAACAQRSRLRAVAGDGRDAGPQTNTMPAPPRRAGGDEGAPWTKPMGENGRRRA</sequence>
<evidence type="ECO:0000313" key="3">
    <source>
        <dbReference type="Proteomes" id="UP001163878"/>
    </source>
</evidence>
<evidence type="ECO:0000313" key="2">
    <source>
        <dbReference type="EMBL" id="UYQ60395.1"/>
    </source>
</evidence>